<evidence type="ECO:0000256" key="1">
    <source>
        <dbReference type="ARBA" id="ARBA00023224"/>
    </source>
</evidence>
<dbReference type="SUPFAM" id="SSF58104">
    <property type="entry name" value="Methyl-accepting chemotaxis protein (MCP) signaling domain"/>
    <property type="match status" value="1"/>
</dbReference>
<dbReference type="Pfam" id="PF00015">
    <property type="entry name" value="MCPsignal"/>
    <property type="match status" value="1"/>
</dbReference>
<dbReference type="Proteomes" id="UP000614200">
    <property type="component" value="Unassembled WGS sequence"/>
</dbReference>
<dbReference type="PANTHER" id="PTHR32089">
    <property type="entry name" value="METHYL-ACCEPTING CHEMOTAXIS PROTEIN MCPB"/>
    <property type="match status" value="1"/>
</dbReference>
<proteinExistence type="predicted"/>
<comment type="caution">
    <text evidence="4">The sequence shown here is derived from an EMBL/GenBank/DDBJ whole genome shotgun (WGS) entry which is preliminary data.</text>
</comment>
<dbReference type="Gene3D" id="1.10.287.950">
    <property type="entry name" value="Methyl-accepting chemotaxis protein"/>
    <property type="match status" value="1"/>
</dbReference>
<sequence>MSKKLRLFKKKPCEEAVCIIEYVDQYMEGNAVEEPKIEYSIHKDLMTSFKKLFQNEKAFSDNAQKLLSITTEISGFDVNMSHSSKKLKVFASELSNVSESNLAIVEETTASMITVNETISDVTDKLDYLSEQSKALQESNQQGVVQINNVVELKEEVMSDANQMKIQIEQLVEMTNQINNIVADVDNIAAQTNLLALNASIEAARAGEHGRGFAVVAEEIRKLAETTKESLGSMRGFVDAIKVNANEGIESMNNTLRSTNDMSQQIDVISKTMDTNISMLETTINTVNIVHDSVRSIRSSADEITQAMETSSQDAESLSVMTKSILEDASNSESLARNISKIDDELSKVVKDSLGALHGGKNAIKLTRVSEEVDKAIIAHQNWMSTLNDIVQKKTLLPLQINDKKCAFGHFYHSVIVDDSRIVSDWQTIDALHHKLHETGGKIVDLIERNERSKAIALYEEADGVSHQIIEIMHQISERIKSTSYFKTV</sequence>
<gene>
    <name evidence="4" type="ORF">ISU02_10425</name>
</gene>
<keyword evidence="5" id="KW-1185">Reference proteome</keyword>
<evidence type="ECO:0000313" key="4">
    <source>
        <dbReference type="EMBL" id="MBF4693539.1"/>
    </source>
</evidence>
<dbReference type="Gene3D" id="1.20.120.30">
    <property type="entry name" value="Aspartate receptor, ligand-binding domain"/>
    <property type="match status" value="1"/>
</dbReference>
<dbReference type="RefSeq" id="WP_194701784.1">
    <property type="nucleotide sequence ID" value="NZ_JADKNH010000006.1"/>
</dbReference>
<evidence type="ECO:0000259" key="3">
    <source>
        <dbReference type="PROSITE" id="PS50111"/>
    </source>
</evidence>
<dbReference type="PROSITE" id="PS50111">
    <property type="entry name" value="CHEMOTAXIS_TRANSDUC_2"/>
    <property type="match status" value="1"/>
</dbReference>
<protein>
    <submittedName>
        <fullName evidence="4">CZB domain-containing protein</fullName>
    </submittedName>
</protein>
<name>A0ABR9ZSV4_9FIRM</name>
<dbReference type="Pfam" id="PF13682">
    <property type="entry name" value="CZB"/>
    <property type="match status" value="1"/>
</dbReference>
<accession>A0ABR9ZSV4</accession>
<feature type="domain" description="Methyl-accepting transducer" evidence="3">
    <location>
        <begin position="76"/>
        <end position="319"/>
    </location>
</feature>
<dbReference type="PANTHER" id="PTHR32089:SF112">
    <property type="entry name" value="LYSOZYME-LIKE PROTEIN-RELATED"/>
    <property type="match status" value="1"/>
</dbReference>
<dbReference type="InterPro" id="IPR004089">
    <property type="entry name" value="MCPsignal_dom"/>
</dbReference>
<dbReference type="InterPro" id="IPR025991">
    <property type="entry name" value="Chemoreceptor_zinc-bind_dom"/>
</dbReference>
<keyword evidence="1 2" id="KW-0807">Transducer</keyword>
<reference evidence="4 5" key="1">
    <citation type="submission" date="2020-11" db="EMBL/GenBank/DDBJ databases">
        <title>Fusibacter basophilias sp. nov.</title>
        <authorList>
            <person name="Qiu D."/>
        </authorList>
    </citation>
    <scope>NUCLEOTIDE SEQUENCE [LARGE SCALE GENOMIC DNA]</scope>
    <source>
        <strain evidence="4 5">Q10-2</strain>
    </source>
</reference>
<evidence type="ECO:0000256" key="2">
    <source>
        <dbReference type="PROSITE-ProRule" id="PRU00284"/>
    </source>
</evidence>
<dbReference type="SMART" id="SM00283">
    <property type="entry name" value="MA"/>
    <property type="match status" value="1"/>
</dbReference>
<evidence type="ECO:0000313" key="5">
    <source>
        <dbReference type="Proteomes" id="UP000614200"/>
    </source>
</evidence>
<dbReference type="EMBL" id="JADKNH010000006">
    <property type="protein sequence ID" value="MBF4693539.1"/>
    <property type="molecule type" value="Genomic_DNA"/>
</dbReference>
<organism evidence="4 5">
    <name type="scientific">Fusibacter ferrireducens</name>
    <dbReference type="NCBI Taxonomy" id="2785058"/>
    <lineage>
        <taxon>Bacteria</taxon>
        <taxon>Bacillati</taxon>
        <taxon>Bacillota</taxon>
        <taxon>Clostridia</taxon>
        <taxon>Eubacteriales</taxon>
        <taxon>Eubacteriales Family XII. Incertae Sedis</taxon>
        <taxon>Fusibacter</taxon>
    </lineage>
</organism>